<dbReference type="AlphaFoldDB" id="A0A4Y7T6T3"/>
<keyword evidence="18" id="KW-0732">Signal</keyword>
<evidence type="ECO:0000313" key="20">
    <source>
        <dbReference type="EMBL" id="TEB29681.1"/>
    </source>
</evidence>
<evidence type="ECO:0000256" key="7">
    <source>
        <dbReference type="ARBA" id="ARBA00022630"/>
    </source>
</evidence>
<dbReference type="PROSITE" id="PS00623">
    <property type="entry name" value="GMC_OXRED_1"/>
    <property type="match status" value="1"/>
</dbReference>
<dbReference type="Pfam" id="PF05199">
    <property type="entry name" value="GMC_oxred_C"/>
    <property type="match status" value="1"/>
</dbReference>
<feature type="chain" id="PRO_5021432653" description="pyranose dehydrogenase (acceptor)" evidence="18">
    <location>
        <begin position="23"/>
        <end position="604"/>
    </location>
</feature>
<dbReference type="InterPro" id="IPR007867">
    <property type="entry name" value="GMC_OxRtase_C"/>
</dbReference>
<evidence type="ECO:0000256" key="12">
    <source>
        <dbReference type="ARBA" id="ARBA00034029"/>
    </source>
</evidence>
<dbReference type="GO" id="GO:0033718">
    <property type="term" value="F:pyranose dehydrogenase (acceptor) activity"/>
    <property type="evidence" value="ECO:0007669"/>
    <property type="project" value="UniProtKB-EC"/>
</dbReference>
<feature type="active site" description="Proton acceptor" evidence="15">
    <location>
        <position position="583"/>
    </location>
</feature>
<feature type="active site" description="Proton donor" evidence="15">
    <location>
        <position position="539"/>
    </location>
</feature>
<dbReference type="Proteomes" id="UP000298030">
    <property type="component" value="Unassembled WGS sequence"/>
</dbReference>
<evidence type="ECO:0000256" key="6">
    <source>
        <dbReference type="ARBA" id="ARBA00022525"/>
    </source>
</evidence>
<evidence type="ECO:0000259" key="19">
    <source>
        <dbReference type="PROSITE" id="PS00623"/>
    </source>
</evidence>
<dbReference type="STRING" id="71717.A0A4Y7T6T3"/>
<dbReference type="InterPro" id="IPR036188">
    <property type="entry name" value="FAD/NAD-bd_sf"/>
</dbReference>
<evidence type="ECO:0000256" key="15">
    <source>
        <dbReference type="PIRSR" id="PIRSR000137-1"/>
    </source>
</evidence>
<proteinExistence type="inferred from homology"/>
<feature type="signal peptide" evidence="18">
    <location>
        <begin position="1"/>
        <end position="22"/>
    </location>
</feature>
<evidence type="ECO:0000256" key="14">
    <source>
        <dbReference type="ARBA" id="ARBA00034059"/>
    </source>
</evidence>
<keyword evidence="21" id="KW-1185">Reference proteome</keyword>
<evidence type="ECO:0000256" key="10">
    <source>
        <dbReference type="ARBA" id="ARBA00033986"/>
    </source>
</evidence>
<dbReference type="InterPro" id="IPR000172">
    <property type="entry name" value="GMC_OxRdtase_N"/>
</dbReference>
<comment type="cofactor">
    <cofactor evidence="1 16">
        <name>FAD</name>
        <dbReference type="ChEBI" id="CHEBI:57692"/>
    </cofactor>
</comment>
<accession>A0A4Y7T6T3</accession>
<keyword evidence="7 17" id="KW-0285">Flavoprotein</keyword>
<evidence type="ECO:0000256" key="5">
    <source>
        <dbReference type="ARBA" id="ARBA00013177"/>
    </source>
</evidence>
<evidence type="ECO:0000256" key="3">
    <source>
        <dbReference type="ARBA" id="ARBA00010790"/>
    </source>
</evidence>
<dbReference type="PANTHER" id="PTHR11552">
    <property type="entry name" value="GLUCOSE-METHANOL-CHOLINE GMC OXIDOREDUCTASE"/>
    <property type="match status" value="1"/>
</dbReference>
<dbReference type="Gene3D" id="3.30.560.10">
    <property type="entry name" value="Glucose Oxidase, domain 3"/>
    <property type="match status" value="1"/>
</dbReference>
<evidence type="ECO:0000256" key="16">
    <source>
        <dbReference type="PIRSR" id="PIRSR000137-2"/>
    </source>
</evidence>
<comment type="catalytic activity">
    <reaction evidence="14">
        <text>a pyranoside + acceptor = a pyranosid-3,4-diulose + reduced acceptor.</text>
        <dbReference type="EC" id="1.1.99.29"/>
    </reaction>
</comment>
<dbReference type="SUPFAM" id="SSF54373">
    <property type="entry name" value="FAD-linked reductases, C-terminal domain"/>
    <property type="match status" value="1"/>
</dbReference>
<feature type="binding site" evidence="16">
    <location>
        <begin position="538"/>
        <end position="539"/>
    </location>
    <ligand>
        <name>FAD</name>
        <dbReference type="ChEBI" id="CHEBI:57692"/>
    </ligand>
</feature>
<dbReference type="EMBL" id="QPFP01000026">
    <property type="protein sequence ID" value="TEB29681.1"/>
    <property type="molecule type" value="Genomic_DNA"/>
</dbReference>
<evidence type="ECO:0000256" key="1">
    <source>
        <dbReference type="ARBA" id="ARBA00001974"/>
    </source>
</evidence>
<comment type="function">
    <text evidence="9">Catalyzes the single-oxidation or sequential double oxidation reaction of carbohydrates primarily at carbon-2 and/or carbon-3 with the concomitant reduction of the flavin. The enzyme exhibits a broad sugar substrate specificity, oxidizing different aldopyranoses to the corresponding C-1, C-2, C-3 or C-1,2, C-2,3 and C-3,4 (di)dehydro sugars with substrate-specific regioselectivity. Accepts only a narrow range of electron acceptors such as substituted benzoquinones and complexed metal ions and reacts extremely slowly with O(2) as acceptor. May play a role in the natural recycling of plant matter by oxidizing all major monosaccharides in lignocellulose and by reducing quinone compounds or reactive radical species generated during lignin depolymerization.</text>
</comment>
<dbReference type="Pfam" id="PF00732">
    <property type="entry name" value="GMC_oxred_N"/>
    <property type="match status" value="1"/>
</dbReference>
<comment type="catalytic activity">
    <reaction evidence="13">
        <text>a pyranoside + acceptor = a pyranosid-3-ulose + reduced acceptor.</text>
        <dbReference type="EC" id="1.1.99.29"/>
    </reaction>
</comment>
<keyword evidence="6" id="KW-0964">Secreted</keyword>
<dbReference type="InterPro" id="IPR012132">
    <property type="entry name" value="GMC_OxRdtase"/>
</dbReference>
<gene>
    <name evidence="20" type="ORF">FA13DRAFT_621877</name>
</gene>
<dbReference type="EC" id="1.1.99.29" evidence="5"/>
<evidence type="ECO:0000256" key="4">
    <source>
        <dbReference type="ARBA" id="ARBA00011245"/>
    </source>
</evidence>
<comment type="catalytic activity">
    <reaction evidence="11">
        <text>pyranose + acceptor = pyranos-2,3-diulose + reduced acceptor.</text>
        <dbReference type="EC" id="1.1.99.29"/>
    </reaction>
</comment>
<comment type="catalytic activity">
    <reaction evidence="10">
        <text>pyranose + acceptor = pyranos-2-ulose + reduced acceptor.</text>
        <dbReference type="EC" id="1.1.99.29"/>
    </reaction>
</comment>
<keyword evidence="8 16" id="KW-0274">FAD</keyword>
<dbReference type="Gene3D" id="3.50.50.60">
    <property type="entry name" value="FAD/NAD(P)-binding domain"/>
    <property type="match status" value="1"/>
</dbReference>
<evidence type="ECO:0000256" key="11">
    <source>
        <dbReference type="ARBA" id="ARBA00034010"/>
    </source>
</evidence>
<evidence type="ECO:0000313" key="21">
    <source>
        <dbReference type="Proteomes" id="UP000298030"/>
    </source>
</evidence>
<dbReference type="GO" id="GO:0050660">
    <property type="term" value="F:flavin adenine dinucleotide binding"/>
    <property type="evidence" value="ECO:0007669"/>
    <property type="project" value="InterPro"/>
</dbReference>
<dbReference type="GO" id="GO:0005576">
    <property type="term" value="C:extracellular region"/>
    <property type="evidence" value="ECO:0007669"/>
    <property type="project" value="UniProtKB-SubCell"/>
</dbReference>
<feature type="binding site" evidence="16">
    <location>
        <position position="266"/>
    </location>
    <ligand>
        <name>FAD</name>
        <dbReference type="ChEBI" id="CHEBI:57692"/>
    </ligand>
</feature>
<comment type="similarity">
    <text evidence="3 17">Belongs to the GMC oxidoreductase family.</text>
</comment>
<reference evidence="20 21" key="1">
    <citation type="journal article" date="2019" name="Nat. Ecol. Evol.">
        <title>Megaphylogeny resolves global patterns of mushroom evolution.</title>
        <authorList>
            <person name="Varga T."/>
            <person name="Krizsan K."/>
            <person name="Foldi C."/>
            <person name="Dima B."/>
            <person name="Sanchez-Garcia M."/>
            <person name="Sanchez-Ramirez S."/>
            <person name="Szollosi G.J."/>
            <person name="Szarkandi J.G."/>
            <person name="Papp V."/>
            <person name="Albert L."/>
            <person name="Andreopoulos W."/>
            <person name="Angelini C."/>
            <person name="Antonin V."/>
            <person name="Barry K.W."/>
            <person name="Bougher N.L."/>
            <person name="Buchanan P."/>
            <person name="Buyck B."/>
            <person name="Bense V."/>
            <person name="Catcheside P."/>
            <person name="Chovatia M."/>
            <person name="Cooper J."/>
            <person name="Damon W."/>
            <person name="Desjardin D."/>
            <person name="Finy P."/>
            <person name="Geml J."/>
            <person name="Haridas S."/>
            <person name="Hughes K."/>
            <person name="Justo A."/>
            <person name="Karasinski D."/>
            <person name="Kautmanova I."/>
            <person name="Kiss B."/>
            <person name="Kocsube S."/>
            <person name="Kotiranta H."/>
            <person name="LaButti K.M."/>
            <person name="Lechner B.E."/>
            <person name="Liimatainen K."/>
            <person name="Lipzen A."/>
            <person name="Lukacs Z."/>
            <person name="Mihaltcheva S."/>
            <person name="Morgado L.N."/>
            <person name="Niskanen T."/>
            <person name="Noordeloos M.E."/>
            <person name="Ohm R.A."/>
            <person name="Ortiz-Santana B."/>
            <person name="Ovrebo C."/>
            <person name="Racz N."/>
            <person name="Riley R."/>
            <person name="Savchenko A."/>
            <person name="Shiryaev A."/>
            <person name="Soop K."/>
            <person name="Spirin V."/>
            <person name="Szebenyi C."/>
            <person name="Tomsovsky M."/>
            <person name="Tulloss R.E."/>
            <person name="Uehling J."/>
            <person name="Grigoriev I.V."/>
            <person name="Vagvolgyi C."/>
            <person name="Papp T."/>
            <person name="Martin F.M."/>
            <person name="Miettinen O."/>
            <person name="Hibbett D.S."/>
            <person name="Nagy L.G."/>
        </authorList>
    </citation>
    <scope>NUCLEOTIDE SEQUENCE [LARGE SCALE GENOMIC DNA]</scope>
    <source>
        <strain evidence="20 21">FP101781</strain>
    </source>
</reference>
<comment type="subunit">
    <text evidence="4">Monomer.</text>
</comment>
<evidence type="ECO:0000256" key="9">
    <source>
        <dbReference type="ARBA" id="ARBA00024699"/>
    </source>
</evidence>
<dbReference type="PIRSF" id="PIRSF000137">
    <property type="entry name" value="Alcohol_oxidase"/>
    <property type="match status" value="1"/>
</dbReference>
<protein>
    <recommendedName>
        <fullName evidence="5">pyranose dehydrogenase (acceptor)</fullName>
        <ecNumber evidence="5">1.1.99.29</ecNumber>
    </recommendedName>
</protein>
<evidence type="ECO:0000256" key="17">
    <source>
        <dbReference type="RuleBase" id="RU003968"/>
    </source>
</evidence>
<evidence type="ECO:0000256" key="8">
    <source>
        <dbReference type="ARBA" id="ARBA00022827"/>
    </source>
</evidence>
<dbReference type="PANTHER" id="PTHR11552:SF147">
    <property type="entry name" value="CHOLINE DEHYDROGENASE, MITOCHONDRIAL"/>
    <property type="match status" value="1"/>
</dbReference>
<sequence>MQRPNLLRVTLAAILYSHFAHATLYQSISELPTNINFDFIIAGGGTAGAVVANRLSEVSRYQVLLLEAGPSDAGVINSEIPFLQTTLIGGPYDWNYTTTPQEGLNGRSIPYTRGKILGGSSSINFMFYTRGASADYDRWASVTGDSGWSWQNMKKYFLKNERLVPPADGHDTRGQYDPAVHSTTGMTMVSLPNYPQTTLDNRTIQASKQLGGDFKFNLDDNDGSELGLSWNQVTVGNGKRSSSSTSYLSEQYMSRMNLHVVLNTHVTRILPSSSPDRFNPRDPTFKTIEVVTTLRPGSPLLLRASKEIILSAGSIGSTQILLNSGVGDSKELSAVGITPLVDIPSVGKNLSDHPLLQAVWEVNSTETFDSFLQSPELQAAAFVEWQTRKTGPLTSNGANQLAWLRIPDNSSLWKSYPDPSSGRSAPQLELVFSNSGGLSGLPGAHITIGVALPSVLSRGSITLRSNNPLDAPLINPNLIGHPYDAQAMLAGLRSAQRFLSAPAFADYVLSHVYPFTQETIDSDETVLETMGNFIQTSWHPVGTLAMSRKGADHGVVDPDLRVKGLKGVRVVDASIMPYIPAAHTQAPVYAIAERASDLIKAYWS</sequence>
<evidence type="ECO:0000256" key="18">
    <source>
        <dbReference type="SAM" id="SignalP"/>
    </source>
</evidence>
<feature type="domain" description="Glucose-methanol-choline oxidoreductase N-terminal" evidence="19">
    <location>
        <begin position="114"/>
        <end position="137"/>
    </location>
</feature>
<dbReference type="SUPFAM" id="SSF51905">
    <property type="entry name" value="FAD/NAD(P)-binding domain"/>
    <property type="match status" value="1"/>
</dbReference>
<comment type="subcellular location">
    <subcellularLocation>
        <location evidence="2">Secreted</location>
    </subcellularLocation>
</comment>
<evidence type="ECO:0000256" key="2">
    <source>
        <dbReference type="ARBA" id="ARBA00004613"/>
    </source>
</evidence>
<name>A0A4Y7T6T3_COPMI</name>
<organism evidence="20 21">
    <name type="scientific">Coprinellus micaceus</name>
    <name type="common">Glistening ink-cap mushroom</name>
    <name type="synonym">Coprinus micaceus</name>
    <dbReference type="NCBI Taxonomy" id="71717"/>
    <lineage>
        <taxon>Eukaryota</taxon>
        <taxon>Fungi</taxon>
        <taxon>Dikarya</taxon>
        <taxon>Basidiomycota</taxon>
        <taxon>Agaricomycotina</taxon>
        <taxon>Agaricomycetes</taxon>
        <taxon>Agaricomycetidae</taxon>
        <taxon>Agaricales</taxon>
        <taxon>Agaricineae</taxon>
        <taxon>Psathyrellaceae</taxon>
        <taxon>Coprinellus</taxon>
    </lineage>
</organism>
<comment type="caution">
    <text evidence="20">The sequence shown here is derived from an EMBL/GenBank/DDBJ whole genome shotgun (WGS) entry which is preliminary data.</text>
</comment>
<evidence type="ECO:0000256" key="13">
    <source>
        <dbReference type="ARBA" id="ARBA00034050"/>
    </source>
</evidence>
<comment type="catalytic activity">
    <reaction evidence="12">
        <text>pyranose + acceptor = pyranos-3-ulose + reduced acceptor.</text>
        <dbReference type="EC" id="1.1.99.29"/>
    </reaction>
</comment>
<dbReference type="OrthoDB" id="269227at2759"/>